<dbReference type="AlphaFoldDB" id="A0A558ABG8"/>
<gene>
    <name evidence="3" type="ORF">FNH06_16465</name>
</gene>
<dbReference type="OrthoDB" id="5188566at2"/>
<dbReference type="InterPro" id="IPR036182">
    <property type="entry name" value="PCuAC_sf"/>
</dbReference>
<dbReference type="EMBL" id="VJZA01000025">
    <property type="protein sequence ID" value="TVT21612.1"/>
    <property type="molecule type" value="Genomic_DNA"/>
</dbReference>
<feature type="chain" id="PRO_5038861335" description="Copper chaperone PCu(A)C" evidence="2">
    <location>
        <begin position="17"/>
        <end position="202"/>
    </location>
</feature>
<protein>
    <recommendedName>
        <fullName evidence="5">Copper chaperone PCu(A)C</fullName>
    </recommendedName>
</protein>
<name>A0A558ABG8_9PSEU</name>
<reference evidence="3 4" key="1">
    <citation type="submission" date="2019-07" db="EMBL/GenBank/DDBJ databases">
        <title>New species of Amycolatopsis and Streptomyces.</title>
        <authorList>
            <person name="Duangmal K."/>
            <person name="Teo W.F.A."/>
            <person name="Lipun K."/>
        </authorList>
    </citation>
    <scope>NUCLEOTIDE SEQUENCE [LARGE SCALE GENOMIC DNA]</scope>
    <source>
        <strain evidence="3 4">JCM 30562</strain>
    </source>
</reference>
<sequence>MLTSGVLGLGAALALAGCGAGQITQTATMLPAVNGALATVGKISVRNAGIANSNTCQQAYAPGSNAPLALTITNDGAQDDELVSVSSPNAAGATIDGQRTIVAGSSLIVGNADEAESAAGATSVSPTSSSSPETAATGAKSKIGRASIVLTGIKQVIWPGQLTPVTFVFRDAGPVTVQLPIAAPTKELPNCDTLPQQAETGH</sequence>
<dbReference type="Gene3D" id="2.60.40.1890">
    <property type="entry name" value="PCu(A)C copper chaperone"/>
    <property type="match status" value="1"/>
</dbReference>
<evidence type="ECO:0000256" key="1">
    <source>
        <dbReference type="SAM" id="MobiDB-lite"/>
    </source>
</evidence>
<evidence type="ECO:0000256" key="2">
    <source>
        <dbReference type="SAM" id="SignalP"/>
    </source>
</evidence>
<dbReference type="Pfam" id="PF04314">
    <property type="entry name" value="PCuAC"/>
    <property type="match status" value="1"/>
</dbReference>
<keyword evidence="2" id="KW-0732">Signal</keyword>
<evidence type="ECO:0000313" key="4">
    <source>
        <dbReference type="Proteomes" id="UP000318578"/>
    </source>
</evidence>
<keyword evidence="4" id="KW-1185">Reference proteome</keyword>
<comment type="caution">
    <text evidence="3">The sequence shown here is derived from an EMBL/GenBank/DDBJ whole genome shotgun (WGS) entry which is preliminary data.</text>
</comment>
<organism evidence="3 4">
    <name type="scientific">Amycolatopsis acidiphila</name>
    <dbReference type="NCBI Taxonomy" id="715473"/>
    <lineage>
        <taxon>Bacteria</taxon>
        <taxon>Bacillati</taxon>
        <taxon>Actinomycetota</taxon>
        <taxon>Actinomycetes</taxon>
        <taxon>Pseudonocardiales</taxon>
        <taxon>Pseudonocardiaceae</taxon>
        <taxon>Amycolatopsis</taxon>
    </lineage>
</organism>
<accession>A0A558ABG8</accession>
<feature type="signal peptide" evidence="2">
    <location>
        <begin position="1"/>
        <end position="16"/>
    </location>
</feature>
<feature type="region of interest" description="Disordered" evidence="1">
    <location>
        <begin position="118"/>
        <end position="138"/>
    </location>
</feature>
<evidence type="ECO:0000313" key="3">
    <source>
        <dbReference type="EMBL" id="TVT21612.1"/>
    </source>
</evidence>
<evidence type="ECO:0008006" key="5">
    <source>
        <dbReference type="Google" id="ProtNLM"/>
    </source>
</evidence>
<dbReference type="SUPFAM" id="SSF110087">
    <property type="entry name" value="DR1885-like metal-binding protein"/>
    <property type="match status" value="1"/>
</dbReference>
<proteinExistence type="predicted"/>
<dbReference type="InterPro" id="IPR007410">
    <property type="entry name" value="LpqE-like"/>
</dbReference>
<dbReference type="Proteomes" id="UP000318578">
    <property type="component" value="Unassembled WGS sequence"/>
</dbReference>